<proteinExistence type="predicted"/>
<evidence type="ECO:0000313" key="2">
    <source>
        <dbReference type="EMBL" id="KAK8042851.1"/>
    </source>
</evidence>
<keyword evidence="3" id="KW-1185">Reference proteome</keyword>
<dbReference type="RefSeq" id="XP_066709704.1">
    <property type="nucleotide sequence ID" value="XM_066864743.1"/>
</dbReference>
<dbReference type="SUPFAM" id="SSF53613">
    <property type="entry name" value="Ribokinase-like"/>
    <property type="match status" value="1"/>
</dbReference>
<gene>
    <name evidence="2" type="ORF">PG994_013334</name>
</gene>
<evidence type="ECO:0000256" key="1">
    <source>
        <dbReference type="SAM" id="MobiDB-lite"/>
    </source>
</evidence>
<dbReference type="Gene3D" id="3.40.1190.20">
    <property type="match status" value="1"/>
</dbReference>
<reference evidence="2 3" key="1">
    <citation type="submission" date="2023-01" db="EMBL/GenBank/DDBJ databases">
        <title>Analysis of 21 Apiospora genomes using comparative genomics revels a genus with tremendous synthesis potential of carbohydrate active enzymes and secondary metabolites.</title>
        <authorList>
            <person name="Sorensen T."/>
        </authorList>
    </citation>
    <scope>NUCLEOTIDE SEQUENCE [LARGE SCALE GENOMIC DNA]</scope>
    <source>
        <strain evidence="2 3">CBS 135458</strain>
    </source>
</reference>
<sequence length="212" mass="23215">MNRTPLPGNSREAGCRIVGSAGHSNTEGHHWLPQNRLRASTIRLQGREPHVHLQACKQVNVFPPNNQLELMSLESITAAGAKFSQKGVLGCAMHFLNSGTDKEGTGCIVARCGEHGSLVVARNFRARWFPPVHADSLRVVDATGAGNAFLRGFTASLVASRGDIVNAMMKGTLAASFVIEQFRSPDRSGNGDNERWHGLTMQDREQEYRQRL</sequence>
<comment type="caution">
    <text evidence="2">The sequence shown here is derived from an EMBL/GenBank/DDBJ whole genome shotgun (WGS) entry which is preliminary data.</text>
</comment>
<feature type="region of interest" description="Disordered" evidence="1">
    <location>
        <begin position="185"/>
        <end position="212"/>
    </location>
</feature>
<dbReference type="Proteomes" id="UP001480595">
    <property type="component" value="Unassembled WGS sequence"/>
</dbReference>
<name>A0ABR1T8C7_9PEZI</name>
<accession>A0ABR1T8C7</accession>
<dbReference type="EMBL" id="JAQQWL010000013">
    <property type="protein sequence ID" value="KAK8042851.1"/>
    <property type="molecule type" value="Genomic_DNA"/>
</dbReference>
<dbReference type="PANTHER" id="PTHR47098:SF2">
    <property type="entry name" value="PROTEIN MAK32"/>
    <property type="match status" value="1"/>
</dbReference>
<dbReference type="GeneID" id="92097806"/>
<evidence type="ECO:0000313" key="3">
    <source>
        <dbReference type="Proteomes" id="UP001480595"/>
    </source>
</evidence>
<dbReference type="InterPro" id="IPR029056">
    <property type="entry name" value="Ribokinase-like"/>
</dbReference>
<protein>
    <submittedName>
        <fullName evidence="2">Ribokinase-like protein</fullName>
    </submittedName>
</protein>
<dbReference type="PANTHER" id="PTHR47098">
    <property type="entry name" value="PROTEIN MAK32"/>
    <property type="match status" value="1"/>
</dbReference>
<feature type="compositionally biased region" description="Basic and acidic residues" evidence="1">
    <location>
        <begin position="192"/>
        <end position="212"/>
    </location>
</feature>
<organism evidence="2 3">
    <name type="scientific">Apiospora phragmitis</name>
    <dbReference type="NCBI Taxonomy" id="2905665"/>
    <lineage>
        <taxon>Eukaryota</taxon>
        <taxon>Fungi</taxon>
        <taxon>Dikarya</taxon>
        <taxon>Ascomycota</taxon>
        <taxon>Pezizomycotina</taxon>
        <taxon>Sordariomycetes</taxon>
        <taxon>Xylariomycetidae</taxon>
        <taxon>Amphisphaeriales</taxon>
        <taxon>Apiosporaceae</taxon>
        <taxon>Apiospora</taxon>
    </lineage>
</organism>